<dbReference type="GO" id="GO:0016740">
    <property type="term" value="F:transferase activity"/>
    <property type="evidence" value="ECO:0007669"/>
    <property type="project" value="UniProtKB-KW"/>
</dbReference>
<dbReference type="EMBL" id="JAXCEH010000038">
    <property type="protein sequence ID" value="MFA1558989.1"/>
    <property type="molecule type" value="Genomic_DNA"/>
</dbReference>
<comment type="caution">
    <text evidence="2">The sequence shown here is derived from an EMBL/GenBank/DDBJ whole genome shotgun (WGS) entry which is preliminary data.</text>
</comment>
<dbReference type="InterPro" id="IPR002575">
    <property type="entry name" value="Aminoglycoside_PTrfase"/>
</dbReference>
<keyword evidence="3" id="KW-1185">Reference proteome</keyword>
<proteinExistence type="predicted"/>
<evidence type="ECO:0000313" key="2">
    <source>
        <dbReference type="EMBL" id="MFA1558989.1"/>
    </source>
</evidence>
<organism evidence="2 3">
    <name type="scientific">Actinomadura chokoriensis</name>
    <dbReference type="NCBI Taxonomy" id="454156"/>
    <lineage>
        <taxon>Bacteria</taxon>
        <taxon>Bacillati</taxon>
        <taxon>Actinomycetota</taxon>
        <taxon>Actinomycetes</taxon>
        <taxon>Streptosporangiales</taxon>
        <taxon>Thermomonosporaceae</taxon>
        <taxon>Actinomadura</taxon>
    </lineage>
</organism>
<dbReference type="EC" id="2.7.1.-" evidence="2"/>
<keyword evidence="2" id="KW-0808">Transferase</keyword>
<accession>A0ABV4R7T7</accession>
<name>A0ABV4R7T7_9ACTN</name>
<evidence type="ECO:0000313" key="3">
    <source>
        <dbReference type="Proteomes" id="UP001569904"/>
    </source>
</evidence>
<reference evidence="2 3" key="1">
    <citation type="submission" date="2023-11" db="EMBL/GenBank/DDBJ databases">
        <title>Actinomadura monticuli sp. nov., isolated from volcanic ash.</title>
        <authorList>
            <person name="Lee S.D."/>
            <person name="Yang H."/>
            <person name="Kim I.S."/>
        </authorList>
    </citation>
    <scope>NUCLEOTIDE SEQUENCE [LARGE SCALE GENOMIC DNA]</scope>
    <source>
        <strain evidence="2 3">DSM 45346</strain>
    </source>
</reference>
<dbReference type="Pfam" id="PF01636">
    <property type="entry name" value="APH"/>
    <property type="match status" value="1"/>
</dbReference>
<dbReference type="Gene3D" id="3.90.1200.10">
    <property type="match status" value="1"/>
</dbReference>
<dbReference type="SUPFAM" id="SSF56112">
    <property type="entry name" value="Protein kinase-like (PK-like)"/>
    <property type="match status" value="1"/>
</dbReference>
<feature type="domain" description="Aminoglycoside phosphotransferase" evidence="1">
    <location>
        <begin position="16"/>
        <end position="202"/>
    </location>
</feature>
<evidence type="ECO:0000259" key="1">
    <source>
        <dbReference type="Pfam" id="PF01636"/>
    </source>
</evidence>
<gene>
    <name evidence="2" type="ORF">SM436_35305</name>
</gene>
<dbReference type="InterPro" id="IPR011009">
    <property type="entry name" value="Kinase-like_dom_sf"/>
</dbReference>
<dbReference type="RefSeq" id="WP_371946006.1">
    <property type="nucleotide sequence ID" value="NZ_JAXCEH010000038.1"/>
</dbReference>
<dbReference type="Proteomes" id="UP001569904">
    <property type="component" value="Unassembled WGS sequence"/>
</dbReference>
<sequence>MLVDVRSSTHVIELGPDVVVKRYRSRRNDEPHREWRALTLLHEHAPGIAPVPISANLDVEPPTVVMSRLNGAPLECGPSSDLATAVASAVMRVQEAIPSHTLADLPARAGHPLELLKQVRTWCAAARRPAADPTVAEALRAAEIWLRRPALDVVLEQPTRPVFGTGDGNLANLLWDGSEVRLVDFEYSGRSDRPYELAELTEHISVRTAHGPGMEHVLKHFDLDSAEADKMESCRRLLAAFWLLRIMGSDRGDPQTRAKTLTSQAARLLTLLDRRTS</sequence>
<protein>
    <submittedName>
        <fullName evidence="2">Aminoglycoside phosphotransferase family protein</fullName>
        <ecNumber evidence="2">2.7.1.-</ecNumber>
    </submittedName>
</protein>